<accession>A0ABS3HR81</accession>
<dbReference type="InterPro" id="IPR022496">
    <property type="entry name" value="T6A_TsaB"/>
</dbReference>
<dbReference type="PANTHER" id="PTHR11735:SF11">
    <property type="entry name" value="TRNA THREONYLCARBAMOYLADENOSINE BIOSYNTHESIS PROTEIN TSAB"/>
    <property type="match status" value="1"/>
</dbReference>
<proteinExistence type="predicted"/>
<organism evidence="2 3">
    <name type="scientific">Candidatus Vagococcus giribetii</name>
    <dbReference type="NCBI Taxonomy" id="2230876"/>
    <lineage>
        <taxon>Bacteria</taxon>
        <taxon>Bacillati</taxon>
        <taxon>Bacillota</taxon>
        <taxon>Bacilli</taxon>
        <taxon>Lactobacillales</taxon>
        <taxon>Enterococcaceae</taxon>
        <taxon>Vagococcus</taxon>
    </lineage>
</organism>
<name>A0ABS3HR81_9ENTE</name>
<dbReference type="Proteomes" id="UP000664857">
    <property type="component" value="Unassembled WGS sequence"/>
</dbReference>
<dbReference type="NCBIfam" id="TIGR03725">
    <property type="entry name" value="T6A_YeaZ"/>
    <property type="match status" value="1"/>
</dbReference>
<dbReference type="PANTHER" id="PTHR11735">
    <property type="entry name" value="TRNA N6-ADENOSINE THREONYLCARBAMOYLTRANSFERASE"/>
    <property type="match status" value="1"/>
</dbReference>
<feature type="domain" description="Gcp-like" evidence="1">
    <location>
        <begin position="32"/>
        <end position="190"/>
    </location>
</feature>
<dbReference type="SUPFAM" id="SSF53067">
    <property type="entry name" value="Actin-like ATPase domain"/>
    <property type="match status" value="2"/>
</dbReference>
<dbReference type="Pfam" id="PF00814">
    <property type="entry name" value="TsaD"/>
    <property type="match status" value="1"/>
</dbReference>
<dbReference type="InterPro" id="IPR043129">
    <property type="entry name" value="ATPase_NBD"/>
</dbReference>
<comment type="caution">
    <text evidence="2">The sequence shown here is derived from an EMBL/GenBank/DDBJ whole genome shotgun (WGS) entry which is preliminary data.</text>
</comment>
<dbReference type="CDD" id="cd24032">
    <property type="entry name" value="ASKHA_NBD_TsaB"/>
    <property type="match status" value="1"/>
</dbReference>
<evidence type="ECO:0000313" key="2">
    <source>
        <dbReference type="EMBL" id="MBO0475835.1"/>
    </source>
</evidence>
<protein>
    <submittedName>
        <fullName evidence="2">tRNA (Adenosine(37)-N6)-threonylcarbamoyltransferase complex dimerization subunit type 1 TsaB</fullName>
    </submittedName>
</protein>
<evidence type="ECO:0000259" key="1">
    <source>
        <dbReference type="Pfam" id="PF00814"/>
    </source>
</evidence>
<gene>
    <name evidence="2" type="primary">tsaB</name>
    <name evidence="2" type="ORF">DOK76_02055</name>
</gene>
<sequence>MTMLGMDTSNQGMVLCLADNKQLIGTYLSANQKNHSTTLMPGIEFLMAENNKKPKDLTSIIVAEGPGSYTGLRIGVTTAKTLAWTLGIDLLAVSSLAVIAASYQEQDGLIVPLINARRGNVYSGAYKWQEGQLIQVIEDQHTELVAWLESLLERKEPIILTGIDCLSFEAEIKELDSPFIQCDLESYNQVLDGRAFLKLDKLAKKVTSIEDFVPNYLKRVEAEEKWLETHQEQAGSSYVERV</sequence>
<dbReference type="InterPro" id="IPR000905">
    <property type="entry name" value="Gcp-like_dom"/>
</dbReference>
<keyword evidence="3" id="KW-1185">Reference proteome</keyword>
<dbReference type="RefSeq" id="WP_206964625.1">
    <property type="nucleotide sequence ID" value="NZ_JAFLVX010000006.1"/>
</dbReference>
<reference evidence="2 3" key="1">
    <citation type="submission" date="2021-03" db="EMBL/GenBank/DDBJ databases">
        <title>Enterococcal diversity collection.</title>
        <authorList>
            <person name="Gilmore M.S."/>
            <person name="Schwartzman J."/>
            <person name="Van Tyne D."/>
            <person name="Martin M."/>
            <person name="Earl A.M."/>
            <person name="Manson A.L."/>
            <person name="Straub T."/>
            <person name="Salamzade R."/>
            <person name="Saavedra J."/>
            <person name="Lebreton F."/>
            <person name="Prichula J."/>
            <person name="Schaufler K."/>
            <person name="Gaca A."/>
            <person name="Sgardioli B."/>
            <person name="Wagenaar J."/>
            <person name="Strong T."/>
        </authorList>
    </citation>
    <scope>NUCLEOTIDE SEQUENCE [LARGE SCALE GENOMIC DNA]</scope>
    <source>
        <strain evidence="2 3">DIV0080</strain>
    </source>
</reference>
<dbReference type="EMBL" id="JAFLVX010000006">
    <property type="protein sequence ID" value="MBO0475835.1"/>
    <property type="molecule type" value="Genomic_DNA"/>
</dbReference>
<dbReference type="Gene3D" id="3.30.420.40">
    <property type="match status" value="2"/>
</dbReference>
<evidence type="ECO:0000313" key="3">
    <source>
        <dbReference type="Proteomes" id="UP000664857"/>
    </source>
</evidence>